<keyword evidence="2" id="KW-0808">Transferase</keyword>
<dbReference type="InterPro" id="IPR050445">
    <property type="entry name" value="Bact_polysacc_biosynth/exp"/>
</dbReference>
<accession>A0A2I1M9A7</accession>
<evidence type="ECO:0000259" key="1">
    <source>
        <dbReference type="Pfam" id="PF13614"/>
    </source>
</evidence>
<dbReference type="InterPro" id="IPR025669">
    <property type="entry name" value="AAA_dom"/>
</dbReference>
<dbReference type="RefSeq" id="WP_101540328.1">
    <property type="nucleotide sequence ID" value="NZ_CALTZC010000025.1"/>
</dbReference>
<dbReference type="Proteomes" id="UP000234335">
    <property type="component" value="Unassembled WGS sequence"/>
</dbReference>
<evidence type="ECO:0000313" key="2">
    <source>
        <dbReference type="EMBL" id="PKZ16667.1"/>
    </source>
</evidence>
<dbReference type="GO" id="GO:0004713">
    <property type="term" value="F:protein tyrosine kinase activity"/>
    <property type="evidence" value="ECO:0007669"/>
    <property type="project" value="TreeGrafter"/>
</dbReference>
<feature type="domain" description="AAA" evidence="1">
    <location>
        <begin position="45"/>
        <end position="170"/>
    </location>
</feature>
<dbReference type="Pfam" id="PF13614">
    <property type="entry name" value="AAA_31"/>
    <property type="match status" value="1"/>
</dbReference>
<name>A0A2I1M9A7_9FIRM</name>
<dbReference type="SUPFAM" id="SSF52540">
    <property type="entry name" value="P-loop containing nucleoside triphosphate hydrolases"/>
    <property type="match status" value="1"/>
</dbReference>
<reference evidence="2 3" key="1">
    <citation type="submission" date="2017-12" db="EMBL/GenBank/DDBJ databases">
        <title>Phylogenetic diversity of female urinary microbiome.</title>
        <authorList>
            <person name="Thomas-White K."/>
            <person name="Wolfe A.J."/>
        </authorList>
    </citation>
    <scope>NUCLEOTIDE SEQUENCE [LARGE SCALE GENOMIC DNA]</scope>
    <source>
        <strain evidence="2 3">UMB0119</strain>
    </source>
</reference>
<comment type="caution">
    <text evidence="2">The sequence shown here is derived from an EMBL/GenBank/DDBJ whole genome shotgun (WGS) entry which is preliminary data.</text>
</comment>
<dbReference type="GO" id="GO:0005886">
    <property type="term" value="C:plasma membrane"/>
    <property type="evidence" value="ECO:0007669"/>
    <property type="project" value="TreeGrafter"/>
</dbReference>
<dbReference type="PANTHER" id="PTHR32309">
    <property type="entry name" value="TYROSINE-PROTEIN KINASE"/>
    <property type="match status" value="1"/>
</dbReference>
<keyword evidence="3" id="KW-1185">Reference proteome</keyword>
<dbReference type="Gene3D" id="3.40.50.300">
    <property type="entry name" value="P-loop containing nucleotide triphosphate hydrolases"/>
    <property type="match status" value="1"/>
</dbReference>
<evidence type="ECO:0000313" key="3">
    <source>
        <dbReference type="Proteomes" id="UP000234335"/>
    </source>
</evidence>
<dbReference type="PANTHER" id="PTHR32309:SF13">
    <property type="entry name" value="FERRIC ENTEROBACTIN TRANSPORT PROTEIN FEPE"/>
    <property type="match status" value="1"/>
</dbReference>
<proteinExistence type="predicted"/>
<keyword evidence="2" id="KW-0418">Kinase</keyword>
<sequence length="221" mass="25091">MFRKKTNEKREIALQSFYNLEDRLTEKLGTNLVTVTFTASSDDTNKTMHILNLAKHLAEDGDRVLIIDADLRQSHLPGVTEKSKDRGFIDIILGDYSIDDVIIDDDSYDDLSYIFTGEVADYADKFLEPNIIKDFYNDIRDRFDYVFIDLSPNIDIPEANMFAGNADAAVVFSTYDLSNNPVTRDSLKQLEKANANILGIIITDYLYAEDELDELFGGDDE</sequence>
<dbReference type="EMBL" id="PKGS01000003">
    <property type="protein sequence ID" value="PKZ16667.1"/>
    <property type="molecule type" value="Genomic_DNA"/>
</dbReference>
<gene>
    <name evidence="2" type="ORF">CYJ34_05580</name>
</gene>
<organism evidence="2 3">
    <name type="scientific">Anaerococcus octavius</name>
    <dbReference type="NCBI Taxonomy" id="54007"/>
    <lineage>
        <taxon>Bacteria</taxon>
        <taxon>Bacillati</taxon>
        <taxon>Bacillota</taxon>
        <taxon>Tissierellia</taxon>
        <taxon>Tissierellales</taxon>
        <taxon>Peptoniphilaceae</taxon>
        <taxon>Anaerococcus</taxon>
    </lineage>
</organism>
<dbReference type="InterPro" id="IPR027417">
    <property type="entry name" value="P-loop_NTPase"/>
</dbReference>
<dbReference type="AlphaFoldDB" id="A0A2I1M9A7"/>
<protein>
    <submittedName>
        <fullName evidence="2">Protein tyrosine kinase</fullName>
    </submittedName>
</protein>